<organism evidence="3 4">
    <name type="scientific">Armillaria borealis</name>
    <dbReference type="NCBI Taxonomy" id="47425"/>
    <lineage>
        <taxon>Eukaryota</taxon>
        <taxon>Fungi</taxon>
        <taxon>Dikarya</taxon>
        <taxon>Basidiomycota</taxon>
        <taxon>Agaricomycotina</taxon>
        <taxon>Agaricomycetes</taxon>
        <taxon>Agaricomycetidae</taxon>
        <taxon>Agaricales</taxon>
        <taxon>Marasmiineae</taxon>
        <taxon>Physalacriaceae</taxon>
        <taxon>Armillaria</taxon>
    </lineage>
</organism>
<dbReference type="Proteomes" id="UP001175226">
    <property type="component" value="Unassembled WGS sequence"/>
</dbReference>
<proteinExistence type="predicted"/>
<feature type="region of interest" description="Disordered" evidence="1">
    <location>
        <begin position="64"/>
        <end position="91"/>
    </location>
</feature>
<name>A0AA39JAT4_9AGAR</name>
<evidence type="ECO:0000313" key="4">
    <source>
        <dbReference type="Proteomes" id="UP001175226"/>
    </source>
</evidence>
<dbReference type="AlphaFoldDB" id="A0AA39JAT4"/>
<keyword evidence="2" id="KW-0812">Transmembrane</keyword>
<accession>A0AA39JAT4</accession>
<keyword evidence="4" id="KW-1185">Reference proteome</keyword>
<evidence type="ECO:0000256" key="2">
    <source>
        <dbReference type="SAM" id="Phobius"/>
    </source>
</evidence>
<keyword evidence="2" id="KW-0472">Membrane</keyword>
<protein>
    <submittedName>
        <fullName evidence="3">Uncharacterized protein</fullName>
    </submittedName>
</protein>
<evidence type="ECO:0000256" key="1">
    <source>
        <dbReference type="SAM" id="MobiDB-lite"/>
    </source>
</evidence>
<gene>
    <name evidence="3" type="ORF">EV421DRAFT_2085296</name>
</gene>
<feature type="transmembrane region" description="Helical" evidence="2">
    <location>
        <begin position="106"/>
        <end position="126"/>
    </location>
</feature>
<reference evidence="3" key="1">
    <citation type="submission" date="2023-06" db="EMBL/GenBank/DDBJ databases">
        <authorList>
            <consortium name="Lawrence Berkeley National Laboratory"/>
            <person name="Ahrendt S."/>
            <person name="Sahu N."/>
            <person name="Indic B."/>
            <person name="Wong-Bajracharya J."/>
            <person name="Merenyi Z."/>
            <person name="Ke H.-M."/>
            <person name="Monk M."/>
            <person name="Kocsube S."/>
            <person name="Drula E."/>
            <person name="Lipzen A."/>
            <person name="Balint B."/>
            <person name="Henrissat B."/>
            <person name="Andreopoulos B."/>
            <person name="Martin F.M."/>
            <person name="Harder C.B."/>
            <person name="Rigling D."/>
            <person name="Ford K.L."/>
            <person name="Foster G.D."/>
            <person name="Pangilinan J."/>
            <person name="Papanicolaou A."/>
            <person name="Barry K."/>
            <person name="LaButti K."/>
            <person name="Viragh M."/>
            <person name="Koriabine M."/>
            <person name="Yan M."/>
            <person name="Riley R."/>
            <person name="Champramary S."/>
            <person name="Plett K.L."/>
            <person name="Tsai I.J."/>
            <person name="Slot J."/>
            <person name="Sipos G."/>
            <person name="Plett J."/>
            <person name="Nagy L.G."/>
            <person name="Grigoriev I.V."/>
        </authorList>
    </citation>
    <scope>NUCLEOTIDE SEQUENCE</scope>
    <source>
        <strain evidence="3">FPL87.14</strain>
    </source>
</reference>
<dbReference type="EMBL" id="JAUEPT010000043">
    <property type="protein sequence ID" value="KAK0438371.1"/>
    <property type="molecule type" value="Genomic_DNA"/>
</dbReference>
<keyword evidence="2" id="KW-1133">Transmembrane helix</keyword>
<evidence type="ECO:0000313" key="3">
    <source>
        <dbReference type="EMBL" id="KAK0438371.1"/>
    </source>
</evidence>
<sequence length="128" mass="13797">MFTCIRPANSSLAPIALISIQTRCRNTSGGIRRTHCAGASMSRPGCIGLPVTTRYTTTGIRPAATDSRGSSCPNNGVHTGGGRRHGKRHEGNCSPSRRRLFYRCRLRLLGISTGVTCVVCYAANLYRV</sequence>
<comment type="caution">
    <text evidence="3">The sequence shown here is derived from an EMBL/GenBank/DDBJ whole genome shotgun (WGS) entry which is preliminary data.</text>
</comment>